<dbReference type="InterPro" id="IPR051568">
    <property type="entry name" value="LZTR1/Attractin"/>
</dbReference>
<dbReference type="SMART" id="SM00180">
    <property type="entry name" value="EGF_Lam"/>
    <property type="match status" value="1"/>
</dbReference>
<dbReference type="PROSITE" id="PS50027">
    <property type="entry name" value="EGF_LAM_2"/>
    <property type="match status" value="1"/>
</dbReference>
<name>A0A553PVV2_9TELE</name>
<evidence type="ECO:0000259" key="11">
    <source>
        <dbReference type="PROSITE" id="PS50041"/>
    </source>
</evidence>
<proteinExistence type="predicted"/>
<evidence type="ECO:0000256" key="2">
    <source>
        <dbReference type="ARBA" id="ARBA00022441"/>
    </source>
</evidence>
<dbReference type="PROSITE" id="PS50041">
    <property type="entry name" value="C_TYPE_LECTIN_2"/>
    <property type="match status" value="1"/>
</dbReference>
<evidence type="ECO:0000313" key="13">
    <source>
        <dbReference type="Proteomes" id="UP000316079"/>
    </source>
</evidence>
<dbReference type="Proteomes" id="UP000316079">
    <property type="component" value="Unassembled WGS sequence"/>
</dbReference>
<dbReference type="InterPro" id="IPR002165">
    <property type="entry name" value="Plexin_repeat"/>
</dbReference>
<dbReference type="SUPFAM" id="SSF57196">
    <property type="entry name" value="EGF/Laminin"/>
    <property type="match status" value="1"/>
</dbReference>
<dbReference type="Pfam" id="PF00059">
    <property type="entry name" value="Lectin_C"/>
    <property type="match status" value="1"/>
</dbReference>
<dbReference type="AlphaFoldDB" id="A0A553PVV2"/>
<dbReference type="InterPro" id="IPR016187">
    <property type="entry name" value="CTDL_fold"/>
</dbReference>
<sequence>YLSFCVYVCFAACDEWTVLPNPSLHRDVKRFGHTAVVNNGEDLCQNAGPAVRCVWAQDRCVPWDSTHSSDTVPASFCPSRNNSADKQCQQFLDCASCTANTNDCQWCEDKKCISSSSNCTVLTIELARHPRGPLFLDPPPAMLSEHQLSIWRPGVWKNGQSVKNYTRCSIRSEQVCSKLVNCRSCSLNINCQWEQQQQECHSVPAHLCGEGWSQVGDACLRVNASKESYDDAQHYCKNLDGSIASLNSARHVDFIMDELQKYQLLGRKLTPWVGLRKINVSYWGWEDTSPFTASTLQWLPVSPNPSVRPCNIPCSLRTTCANCTSQTMECMWCSSTKSCVDSNAYVISFPYGQCLEWKTSDCGAQNCSGHRTCGQCLEQPECGWCGDPSDTGQGQCTEGAYRGPMKILSRQSRERALDTSVCSREKGFDWDYITCPECQCNGHSTCVNGSICEQCKNLTTGSHCQLCLPGYFGDPTNGGKCQGEKGQAINGGSG</sequence>
<dbReference type="OrthoDB" id="9998912at2759"/>
<evidence type="ECO:0000256" key="7">
    <source>
        <dbReference type="ARBA" id="ARBA00023180"/>
    </source>
</evidence>
<evidence type="ECO:0000256" key="1">
    <source>
        <dbReference type="ARBA" id="ARBA00004370"/>
    </source>
</evidence>
<evidence type="ECO:0000256" key="3">
    <source>
        <dbReference type="ARBA" id="ARBA00022729"/>
    </source>
</evidence>
<dbReference type="InterPro" id="IPR016186">
    <property type="entry name" value="C-type_lectin-like/link_sf"/>
</dbReference>
<evidence type="ECO:0000313" key="12">
    <source>
        <dbReference type="EMBL" id="TRY81796.1"/>
    </source>
</evidence>
<dbReference type="Pfam" id="PF24973">
    <property type="entry name" value="EGF_LMN_ATRN"/>
    <property type="match status" value="1"/>
</dbReference>
<comment type="subcellular location">
    <subcellularLocation>
        <location evidence="1">Membrane</location>
    </subcellularLocation>
</comment>
<keyword evidence="2" id="KW-0880">Kelch repeat</keyword>
<dbReference type="EMBL" id="SRMA01026597">
    <property type="protein sequence ID" value="TRY81796.1"/>
    <property type="molecule type" value="Genomic_DNA"/>
</dbReference>
<evidence type="ECO:0000256" key="8">
    <source>
        <dbReference type="ARBA" id="ARBA00023292"/>
    </source>
</evidence>
<dbReference type="GO" id="GO:0005794">
    <property type="term" value="C:Golgi apparatus"/>
    <property type="evidence" value="ECO:0007669"/>
    <property type="project" value="TreeGrafter"/>
</dbReference>
<feature type="domain" description="C-type lectin" evidence="11">
    <location>
        <begin position="215"/>
        <end position="332"/>
    </location>
</feature>
<reference evidence="12 13" key="1">
    <citation type="journal article" date="2019" name="Sci. Data">
        <title>Hybrid genome assembly and annotation of Danionella translucida.</title>
        <authorList>
            <person name="Kadobianskyi M."/>
            <person name="Schulze L."/>
            <person name="Schuelke M."/>
            <person name="Judkewitz B."/>
        </authorList>
    </citation>
    <scope>NUCLEOTIDE SEQUENCE [LARGE SCALE GENOMIC DNA]</scope>
    <source>
        <strain evidence="12 13">Bolton</strain>
    </source>
</reference>
<dbReference type="InterPro" id="IPR016201">
    <property type="entry name" value="PSI"/>
</dbReference>
<dbReference type="STRING" id="623744.A0A553PVV2"/>
<evidence type="ECO:0008006" key="14">
    <source>
        <dbReference type="Google" id="ProtNLM"/>
    </source>
</evidence>
<feature type="disulfide bond" evidence="9">
    <location>
        <begin position="467"/>
        <end position="481"/>
    </location>
</feature>
<gene>
    <name evidence="12" type="ORF">DNTS_023120</name>
</gene>
<dbReference type="Gene3D" id="3.10.100.10">
    <property type="entry name" value="Mannose-Binding Protein A, subunit A"/>
    <property type="match status" value="1"/>
</dbReference>
<accession>A0A553PVV2</accession>
<dbReference type="SMART" id="SM00423">
    <property type="entry name" value="PSI"/>
    <property type="match status" value="4"/>
</dbReference>
<keyword evidence="3" id="KW-0732">Signal</keyword>
<dbReference type="InterPro" id="IPR002049">
    <property type="entry name" value="LE_dom"/>
</dbReference>
<dbReference type="CDD" id="cd00055">
    <property type="entry name" value="EGF_Lam"/>
    <property type="match status" value="1"/>
</dbReference>
<dbReference type="SMART" id="SM00034">
    <property type="entry name" value="CLECT"/>
    <property type="match status" value="1"/>
</dbReference>
<dbReference type="PROSITE" id="PS01248">
    <property type="entry name" value="EGF_LAM_1"/>
    <property type="match status" value="1"/>
</dbReference>
<dbReference type="Gene3D" id="2.10.25.10">
    <property type="entry name" value="Laminin"/>
    <property type="match status" value="1"/>
</dbReference>
<evidence type="ECO:0000256" key="4">
    <source>
        <dbReference type="ARBA" id="ARBA00022737"/>
    </source>
</evidence>
<comment type="caution">
    <text evidence="12">The sequence shown here is derived from an EMBL/GenBank/DDBJ whole genome shotgun (WGS) entry which is preliminary data.</text>
</comment>
<feature type="disulfide bond" evidence="9">
    <location>
        <begin position="455"/>
        <end position="464"/>
    </location>
</feature>
<keyword evidence="6 9" id="KW-1015">Disulfide bond</keyword>
<evidence type="ECO:0000256" key="9">
    <source>
        <dbReference type="PROSITE-ProRule" id="PRU00460"/>
    </source>
</evidence>
<feature type="non-terminal residue" evidence="12">
    <location>
        <position position="1"/>
    </location>
</feature>
<keyword evidence="5" id="KW-0472">Membrane</keyword>
<keyword evidence="13" id="KW-1185">Reference proteome</keyword>
<evidence type="ECO:0000256" key="6">
    <source>
        <dbReference type="ARBA" id="ARBA00023157"/>
    </source>
</evidence>
<dbReference type="InterPro" id="IPR001304">
    <property type="entry name" value="C-type_lectin-like"/>
</dbReference>
<organism evidence="12 13">
    <name type="scientific">Danionella cerebrum</name>
    <dbReference type="NCBI Taxonomy" id="2873325"/>
    <lineage>
        <taxon>Eukaryota</taxon>
        <taxon>Metazoa</taxon>
        <taxon>Chordata</taxon>
        <taxon>Craniata</taxon>
        <taxon>Vertebrata</taxon>
        <taxon>Euteleostomi</taxon>
        <taxon>Actinopterygii</taxon>
        <taxon>Neopterygii</taxon>
        <taxon>Teleostei</taxon>
        <taxon>Ostariophysi</taxon>
        <taxon>Cypriniformes</taxon>
        <taxon>Danionidae</taxon>
        <taxon>Danioninae</taxon>
        <taxon>Danionella</taxon>
    </lineage>
</organism>
<keyword evidence="4" id="KW-0677">Repeat</keyword>
<evidence type="ECO:0000259" key="10">
    <source>
        <dbReference type="PROSITE" id="PS50027"/>
    </source>
</evidence>
<keyword evidence="8 9" id="KW-0424">Laminin EGF-like domain</keyword>
<dbReference type="SUPFAM" id="SSF56436">
    <property type="entry name" value="C-type lectin-like"/>
    <property type="match status" value="1"/>
</dbReference>
<protein>
    <recommendedName>
        <fullName evidence="14">C-type lectin domain-containing protein</fullName>
    </recommendedName>
</protein>
<dbReference type="PANTHER" id="PTHR46376">
    <property type="entry name" value="LEUCINE-ZIPPER-LIKE TRANSCRIPTIONAL REGULATOR 1"/>
    <property type="match status" value="1"/>
</dbReference>
<comment type="caution">
    <text evidence="9">Lacks conserved residue(s) required for the propagation of feature annotation.</text>
</comment>
<dbReference type="FunFam" id="2.10.25.10:FF:000079">
    <property type="entry name" value="Attractin like 1"/>
    <property type="match status" value="1"/>
</dbReference>
<feature type="domain" description="Laminin EGF-like" evidence="10">
    <location>
        <begin position="438"/>
        <end position="483"/>
    </location>
</feature>
<dbReference type="InterPro" id="IPR056863">
    <property type="entry name" value="LMN_ATRN_NET-like_EGF"/>
</dbReference>
<dbReference type="Pfam" id="PF01437">
    <property type="entry name" value="PSI"/>
    <property type="match status" value="2"/>
</dbReference>
<evidence type="ECO:0000256" key="5">
    <source>
        <dbReference type="ARBA" id="ARBA00023136"/>
    </source>
</evidence>
<dbReference type="GO" id="GO:0016020">
    <property type="term" value="C:membrane"/>
    <property type="evidence" value="ECO:0007669"/>
    <property type="project" value="UniProtKB-SubCell"/>
</dbReference>
<dbReference type="PANTHER" id="PTHR46376:SF2">
    <property type="entry name" value="DISTRACTED, ISOFORM B"/>
    <property type="match status" value="1"/>
</dbReference>
<keyword evidence="7" id="KW-0325">Glycoprotein</keyword>